<dbReference type="InterPro" id="IPR009008">
    <property type="entry name" value="Val/Leu/Ile-tRNA-synth_edit"/>
</dbReference>
<feature type="domain" description="Methionyl/Valyl/Leucyl/Isoleucyl-tRNA synthetase anticodon-binding" evidence="12">
    <location>
        <begin position="650"/>
        <end position="751"/>
    </location>
</feature>
<dbReference type="InterPro" id="IPR001412">
    <property type="entry name" value="aa-tRNA-synth_I_CS"/>
</dbReference>
<dbReference type="Pfam" id="PF08264">
    <property type="entry name" value="Anticodon_1"/>
    <property type="match status" value="1"/>
</dbReference>
<evidence type="ECO:0000313" key="13">
    <source>
        <dbReference type="EMBL" id="OGC63104.1"/>
    </source>
</evidence>
<keyword evidence="5 10" id="KW-0067">ATP-binding</keyword>
<gene>
    <name evidence="13" type="ORF">A2264_00175</name>
</gene>
<dbReference type="AlphaFoldDB" id="A0A1F4W110"/>
<dbReference type="InterPro" id="IPR033705">
    <property type="entry name" value="Anticodon_Ia_Val"/>
</dbReference>
<dbReference type="PROSITE" id="PS00178">
    <property type="entry name" value="AA_TRNA_LIGASE_I"/>
    <property type="match status" value="1"/>
</dbReference>
<evidence type="ECO:0000256" key="2">
    <source>
        <dbReference type="ARBA" id="ARBA00022490"/>
    </source>
</evidence>
<dbReference type="Proteomes" id="UP000176614">
    <property type="component" value="Unassembled WGS sequence"/>
</dbReference>
<keyword evidence="6 10" id="KW-0648">Protein biosynthesis</keyword>
<dbReference type="Gene3D" id="1.10.730.10">
    <property type="entry name" value="Isoleucyl-tRNA Synthetase, Domain 1"/>
    <property type="match status" value="1"/>
</dbReference>
<evidence type="ECO:0000256" key="1">
    <source>
        <dbReference type="ARBA" id="ARBA00013169"/>
    </source>
</evidence>
<dbReference type="SUPFAM" id="SSF47323">
    <property type="entry name" value="Anticodon-binding domain of a subclass of class I aminoacyl-tRNA synthetases"/>
    <property type="match status" value="1"/>
</dbReference>
<keyword evidence="3 10" id="KW-0436">Ligase</keyword>
<dbReference type="GO" id="GO:0006438">
    <property type="term" value="P:valyl-tRNA aminoacylation"/>
    <property type="evidence" value="ECO:0007669"/>
    <property type="project" value="UniProtKB-UniRule"/>
</dbReference>
<evidence type="ECO:0000256" key="6">
    <source>
        <dbReference type="ARBA" id="ARBA00022917"/>
    </source>
</evidence>
<dbReference type="InterPro" id="IPR002300">
    <property type="entry name" value="aa-tRNA-synth_Ia"/>
</dbReference>
<dbReference type="NCBIfam" id="NF004349">
    <property type="entry name" value="PRK05729.1"/>
    <property type="match status" value="1"/>
</dbReference>
<dbReference type="GO" id="GO:0002161">
    <property type="term" value="F:aminoacyl-tRNA deacylase activity"/>
    <property type="evidence" value="ECO:0007669"/>
    <property type="project" value="InterPro"/>
</dbReference>
<comment type="similarity">
    <text evidence="10">Belongs to the class-I aminoacyl-tRNA synthetase family.</text>
</comment>
<dbReference type="PANTHER" id="PTHR11946:SF93">
    <property type="entry name" value="VALINE--TRNA LIGASE, CHLOROPLASTIC_MITOCHONDRIAL 2"/>
    <property type="match status" value="1"/>
</dbReference>
<organism evidence="13 14">
    <name type="scientific">candidate division WWE3 bacterium RIFOXYA2_FULL_46_9</name>
    <dbReference type="NCBI Taxonomy" id="1802636"/>
    <lineage>
        <taxon>Bacteria</taxon>
        <taxon>Katanobacteria</taxon>
    </lineage>
</organism>
<dbReference type="SUPFAM" id="SSF52374">
    <property type="entry name" value="Nucleotidylyl transferase"/>
    <property type="match status" value="1"/>
</dbReference>
<evidence type="ECO:0000256" key="9">
    <source>
        <dbReference type="NCBIfam" id="TIGR00422"/>
    </source>
</evidence>
<evidence type="ECO:0000256" key="3">
    <source>
        <dbReference type="ARBA" id="ARBA00022598"/>
    </source>
</evidence>
<dbReference type="NCBIfam" id="TIGR00422">
    <property type="entry name" value="valS"/>
    <property type="match status" value="1"/>
</dbReference>
<evidence type="ECO:0000256" key="7">
    <source>
        <dbReference type="ARBA" id="ARBA00023146"/>
    </source>
</evidence>
<dbReference type="GO" id="GO:0005829">
    <property type="term" value="C:cytosol"/>
    <property type="evidence" value="ECO:0007669"/>
    <property type="project" value="TreeGrafter"/>
</dbReference>
<evidence type="ECO:0000256" key="5">
    <source>
        <dbReference type="ARBA" id="ARBA00022840"/>
    </source>
</evidence>
<dbReference type="InterPro" id="IPR014729">
    <property type="entry name" value="Rossmann-like_a/b/a_fold"/>
</dbReference>
<dbReference type="GO" id="GO:0004832">
    <property type="term" value="F:valine-tRNA ligase activity"/>
    <property type="evidence" value="ECO:0007669"/>
    <property type="project" value="UniProtKB-UniRule"/>
</dbReference>
<reference evidence="13 14" key="1">
    <citation type="journal article" date="2016" name="Nat. Commun.">
        <title>Thousands of microbial genomes shed light on interconnected biogeochemical processes in an aquifer system.</title>
        <authorList>
            <person name="Anantharaman K."/>
            <person name="Brown C.T."/>
            <person name="Hug L.A."/>
            <person name="Sharon I."/>
            <person name="Castelle C.J."/>
            <person name="Probst A.J."/>
            <person name="Thomas B.C."/>
            <person name="Singh A."/>
            <person name="Wilkins M.J."/>
            <person name="Karaoz U."/>
            <person name="Brodie E.L."/>
            <person name="Williams K.H."/>
            <person name="Hubbard S.S."/>
            <person name="Banfield J.F."/>
        </authorList>
    </citation>
    <scope>NUCLEOTIDE SEQUENCE [LARGE SCALE GENOMIC DNA]</scope>
</reference>
<evidence type="ECO:0000256" key="4">
    <source>
        <dbReference type="ARBA" id="ARBA00022741"/>
    </source>
</evidence>
<proteinExistence type="inferred from homology"/>
<dbReference type="PANTHER" id="PTHR11946">
    <property type="entry name" value="VALYL-TRNA SYNTHETASES"/>
    <property type="match status" value="1"/>
</dbReference>
<comment type="catalytic activity">
    <reaction evidence="8">
        <text>tRNA(Val) + L-valine + ATP = L-valyl-tRNA(Val) + AMP + diphosphate</text>
        <dbReference type="Rhea" id="RHEA:10704"/>
        <dbReference type="Rhea" id="RHEA-COMP:9672"/>
        <dbReference type="Rhea" id="RHEA-COMP:9708"/>
        <dbReference type="ChEBI" id="CHEBI:30616"/>
        <dbReference type="ChEBI" id="CHEBI:33019"/>
        <dbReference type="ChEBI" id="CHEBI:57762"/>
        <dbReference type="ChEBI" id="CHEBI:78442"/>
        <dbReference type="ChEBI" id="CHEBI:78537"/>
        <dbReference type="ChEBI" id="CHEBI:456215"/>
        <dbReference type="EC" id="6.1.1.9"/>
    </reaction>
</comment>
<dbReference type="CDD" id="cd07962">
    <property type="entry name" value="Anticodon_Ia_Val"/>
    <property type="match status" value="1"/>
</dbReference>
<comment type="caution">
    <text evidence="13">The sequence shown here is derived from an EMBL/GenBank/DDBJ whole genome shotgun (WGS) entry which is preliminary data.</text>
</comment>
<dbReference type="Pfam" id="PF00133">
    <property type="entry name" value="tRNA-synt_1"/>
    <property type="match status" value="1"/>
</dbReference>
<dbReference type="EC" id="6.1.1.9" evidence="1 9"/>
<dbReference type="InterPro" id="IPR013155">
    <property type="entry name" value="M/V/L/I-tRNA-synth_anticd-bd"/>
</dbReference>
<dbReference type="InterPro" id="IPR002303">
    <property type="entry name" value="Valyl-tRNA_ligase"/>
</dbReference>
<evidence type="ECO:0000259" key="11">
    <source>
        <dbReference type="Pfam" id="PF00133"/>
    </source>
</evidence>
<evidence type="ECO:0000259" key="12">
    <source>
        <dbReference type="Pfam" id="PF08264"/>
    </source>
</evidence>
<keyword evidence="4 10" id="KW-0547">Nucleotide-binding</keyword>
<name>A0A1F4W110_UNCKA</name>
<dbReference type="EMBL" id="MEVT01000008">
    <property type="protein sequence ID" value="OGC63104.1"/>
    <property type="molecule type" value="Genomic_DNA"/>
</dbReference>
<dbReference type="Gene3D" id="3.40.50.620">
    <property type="entry name" value="HUPs"/>
    <property type="match status" value="2"/>
</dbReference>
<protein>
    <recommendedName>
        <fullName evidence="1 9">Valine--tRNA ligase</fullName>
        <ecNumber evidence="1 9">6.1.1.9</ecNumber>
    </recommendedName>
</protein>
<keyword evidence="7 10" id="KW-0030">Aminoacyl-tRNA synthetase</keyword>
<dbReference type="SUPFAM" id="SSF50677">
    <property type="entry name" value="ValRS/IleRS/LeuRS editing domain"/>
    <property type="match status" value="1"/>
</dbReference>
<dbReference type="PRINTS" id="PR00986">
    <property type="entry name" value="TRNASYNTHVAL"/>
</dbReference>
<keyword evidence="2" id="KW-0963">Cytoplasm</keyword>
<evidence type="ECO:0000256" key="8">
    <source>
        <dbReference type="ARBA" id="ARBA00047552"/>
    </source>
</evidence>
<accession>A0A1F4W110</accession>
<evidence type="ECO:0000313" key="14">
    <source>
        <dbReference type="Proteomes" id="UP000176614"/>
    </source>
</evidence>
<dbReference type="InterPro" id="IPR009080">
    <property type="entry name" value="tRNAsynth_Ia_anticodon-bd"/>
</dbReference>
<evidence type="ECO:0000256" key="10">
    <source>
        <dbReference type="RuleBase" id="RU363035"/>
    </source>
</evidence>
<feature type="domain" description="Aminoacyl-tRNA synthetase class Ia" evidence="11">
    <location>
        <begin position="14"/>
        <end position="597"/>
    </location>
</feature>
<sequence length="752" mass="86588">MDTKFDHTKIEDEIYQKWQNDGVFSPEKSFEIRKKAGLEVKNENFSVLMPPPNANAALHCGHATYAIQDLMARYKRMCGFKTLYLPGVDHAGFETQVVYERKLKKEGKSRFDFDRQTLFNNILEFVKQNSDVAVNQLRKIGMSADWDRTVFMLDDRVVNTVYDTFERMYKEGLVYRSDYLVNYSPFHGTTFSNLETTHIEQKDPLYYIKYGPFVLATVRPETKFGDTAVAVNPKDERYKEWIGKEIEVEGLVGIFKLKVIADSYVDPEFGTGVVKVTPAHDPADFEAGLRHGLEAISVIGLDGRLNQLCGKYAGMKVLEARKAIAEDLRNAGLLVKVDETYTHNIVVDYKDHKPIEPMLLPNWFIKMDGLSKEALKAVREGKVKFNKPTWKKQMITWLENTRDWPVSRQIVFGIRIPVWYSYTENPSMHVVFIDEKGISHDGKLSELIKQGFSLSQVIEGLQKLIAPKDAKFIVSRISPGEDFIQDTDTFDTWFSSGQWPLTTLHYPNGEDFKEYYPTSFMDSMWDILFFWLARMLMFGMYLGKQVPFKQVYVHGRIDDEFGRKMSKSLGNVIDPLEYIAKYGADALRMGILVGGNTSAKNTSLSEAKVKGYRNFANKLWNMARFTIMMIDSLEGTLPDINNILDLTEEDKLMMGNLEKTVKSVTKHIDKLRFQLAGDEVYQFVWHDVADKYIELVKNREGEEKTKGLVILKHVMLTCIKLLHPFMPFVTEAIWENLDKDNKVCLALSEWPK</sequence>
<dbReference type="GO" id="GO:0005524">
    <property type="term" value="F:ATP binding"/>
    <property type="evidence" value="ECO:0007669"/>
    <property type="project" value="UniProtKB-KW"/>
</dbReference>